<protein>
    <submittedName>
        <fullName evidence="1">Uncharacterized protein</fullName>
    </submittedName>
</protein>
<sequence length="34" mass="3825">MKMIRVSSDYGSLQATPYKLLSGALQFEEGLVYE</sequence>
<evidence type="ECO:0000313" key="2">
    <source>
        <dbReference type="Proteomes" id="UP001139263"/>
    </source>
</evidence>
<evidence type="ECO:0000313" key="1">
    <source>
        <dbReference type="EMBL" id="MCI0183030.1"/>
    </source>
</evidence>
<gene>
    <name evidence="1" type="ORF">MM817_01300</name>
</gene>
<reference evidence="1" key="1">
    <citation type="submission" date="2022-03" db="EMBL/GenBank/DDBJ databases">
        <title>Draft Genome Sequence of Firmicute Strain S0AB, a Heterotrophic Iron/Sulfur-Oxidizing Extreme Acidophile.</title>
        <authorList>
            <person name="Vergara E."/>
            <person name="Pakostova E."/>
            <person name="Johnson D.B."/>
            <person name="Holmes D.S."/>
        </authorList>
    </citation>
    <scope>NUCLEOTIDE SEQUENCE</scope>
    <source>
        <strain evidence="1">S0AB</strain>
    </source>
</reference>
<dbReference type="Proteomes" id="UP001139263">
    <property type="component" value="Unassembled WGS sequence"/>
</dbReference>
<name>A0A9X1V879_9BACL</name>
<dbReference type="AlphaFoldDB" id="A0A9X1V879"/>
<keyword evidence="2" id="KW-1185">Reference proteome</keyword>
<dbReference type="EMBL" id="JALBUF010000003">
    <property type="protein sequence ID" value="MCI0183030.1"/>
    <property type="molecule type" value="Genomic_DNA"/>
</dbReference>
<comment type="caution">
    <text evidence="1">The sequence shown here is derived from an EMBL/GenBank/DDBJ whole genome shotgun (WGS) entry which is preliminary data.</text>
</comment>
<proteinExistence type="predicted"/>
<organism evidence="1 2">
    <name type="scientific">Sulfoacidibacillus ferrooxidans</name>
    <dbReference type="NCBI Taxonomy" id="2005001"/>
    <lineage>
        <taxon>Bacteria</taxon>
        <taxon>Bacillati</taxon>
        <taxon>Bacillota</taxon>
        <taxon>Bacilli</taxon>
        <taxon>Bacillales</taxon>
        <taxon>Alicyclobacillaceae</taxon>
        <taxon>Sulfoacidibacillus</taxon>
    </lineage>
</organism>
<accession>A0A9X1V879</accession>